<proteinExistence type="predicted"/>
<keyword evidence="2" id="KW-0408">Iron</keyword>
<dbReference type="AlphaFoldDB" id="I9ARG2"/>
<dbReference type="InterPro" id="IPR017900">
    <property type="entry name" value="4Fe4S_Fe_S_CS"/>
</dbReference>
<reference evidence="5 6" key="1">
    <citation type="journal article" date="2012" name="J. Bacteriol.">
        <title>Draft Genome Sequences for Two Metal-Reducing Pelosinus fermentans Strains Isolated from a Cr(VI)-Contaminated Site and for Type Strain R7.</title>
        <authorList>
            <person name="Brown S.D."/>
            <person name="Podar M."/>
            <person name="Klingeman D.M."/>
            <person name="Johnson C.M."/>
            <person name="Yang Z.K."/>
            <person name="Utturkar S.M."/>
            <person name="Land M.L."/>
            <person name="Mosher J.J."/>
            <person name="Hurt R.A.Jr."/>
            <person name="Phelps T.J."/>
            <person name="Palumbo A.V."/>
            <person name="Arkin A.P."/>
            <person name="Hazen T.C."/>
            <person name="Elias D.A."/>
        </authorList>
    </citation>
    <scope>NUCLEOTIDE SEQUENCE [LARGE SCALE GENOMIC DNA]</scope>
    <source>
        <strain evidence="5 6">B4</strain>
    </source>
</reference>
<feature type="domain" description="4Fe-4S ferredoxin-type" evidence="4">
    <location>
        <begin position="192"/>
        <end position="220"/>
    </location>
</feature>
<dbReference type="PROSITE" id="PS51379">
    <property type="entry name" value="4FE4S_FER_2"/>
    <property type="match status" value="1"/>
</dbReference>
<evidence type="ECO:0000256" key="3">
    <source>
        <dbReference type="ARBA" id="ARBA00023014"/>
    </source>
</evidence>
<dbReference type="OrthoDB" id="9784571at2"/>
<evidence type="ECO:0000256" key="1">
    <source>
        <dbReference type="ARBA" id="ARBA00022723"/>
    </source>
</evidence>
<gene>
    <name evidence="5" type="ORF">FB4_1226</name>
</gene>
<organism evidence="5 6">
    <name type="scientific">Pelosinus fermentans B4</name>
    <dbReference type="NCBI Taxonomy" id="1149862"/>
    <lineage>
        <taxon>Bacteria</taxon>
        <taxon>Bacillati</taxon>
        <taxon>Bacillota</taxon>
        <taxon>Negativicutes</taxon>
        <taxon>Selenomonadales</taxon>
        <taxon>Sporomusaceae</taxon>
        <taxon>Pelosinus</taxon>
    </lineage>
</organism>
<dbReference type="PATRIC" id="fig|1149862.3.peg.4251"/>
<protein>
    <submittedName>
        <fullName evidence="5">4Fe-4S ferredoxin iron-sulfur binding domain-containing protein</fullName>
    </submittedName>
</protein>
<evidence type="ECO:0000259" key="4">
    <source>
        <dbReference type="PROSITE" id="PS51379"/>
    </source>
</evidence>
<accession>I9ARG2</accession>
<evidence type="ECO:0000313" key="5">
    <source>
        <dbReference type="EMBL" id="EIW15537.1"/>
    </source>
</evidence>
<dbReference type="PANTHER" id="PTHR42827">
    <property type="entry name" value="IRON-SULFUR CLUSTER-BINDING PROTEIN-RELATED"/>
    <property type="match status" value="1"/>
</dbReference>
<comment type="caution">
    <text evidence="5">The sequence shown here is derived from an EMBL/GenBank/DDBJ whole genome shotgun (WGS) entry which is preliminary data.</text>
</comment>
<dbReference type="PANTHER" id="PTHR42827:SF1">
    <property type="entry name" value="IRON-SULFUR CLUSTER-BINDING PROTEIN"/>
    <property type="match status" value="1"/>
</dbReference>
<sequence>MTGITLQGIQDAAWSFTKDSPLNTIAELDSLQLFDAPLIAAADAFDPLFAKLKENEVVGPQHRMPQEWLEGAKSVISYFLPFTKRVREANRKLGLAAREWMYGRYEGEQFNNSLRNYLVHFIKDSGMRAVAPGLDSRFSVVNRRSNWSERHVAFVAGLGTFSLNRSLITAHGSAGRIGSIIVDAAIDPTERQYTGIDEHCTKCGACILRCPPLAINEQGKDNAVCSDYLDRVLARYRPRYGCGKCQTAVPCEASIPRIQVSSMSVNR</sequence>
<keyword evidence="1" id="KW-0479">Metal-binding</keyword>
<evidence type="ECO:0000256" key="2">
    <source>
        <dbReference type="ARBA" id="ARBA00023004"/>
    </source>
</evidence>
<evidence type="ECO:0000313" key="6">
    <source>
        <dbReference type="Proteomes" id="UP000004324"/>
    </source>
</evidence>
<keyword evidence="3" id="KW-0411">Iron-sulfur</keyword>
<dbReference type="PROSITE" id="PS00198">
    <property type="entry name" value="4FE4S_FER_1"/>
    <property type="match status" value="1"/>
</dbReference>
<dbReference type="Proteomes" id="UP000004324">
    <property type="component" value="Unassembled WGS sequence"/>
</dbReference>
<name>I9ARG2_9FIRM</name>
<dbReference type="GO" id="GO:0046872">
    <property type="term" value="F:metal ion binding"/>
    <property type="evidence" value="ECO:0007669"/>
    <property type="project" value="UniProtKB-KW"/>
</dbReference>
<dbReference type="SUPFAM" id="SSF46548">
    <property type="entry name" value="alpha-helical ferredoxin"/>
    <property type="match status" value="1"/>
</dbReference>
<dbReference type="EMBL" id="AKVJ01000076">
    <property type="protein sequence ID" value="EIW15537.1"/>
    <property type="molecule type" value="Genomic_DNA"/>
</dbReference>
<keyword evidence="6" id="KW-1185">Reference proteome</keyword>
<dbReference type="GO" id="GO:0051536">
    <property type="term" value="F:iron-sulfur cluster binding"/>
    <property type="evidence" value="ECO:0007669"/>
    <property type="project" value="UniProtKB-KW"/>
</dbReference>
<dbReference type="InterPro" id="IPR017896">
    <property type="entry name" value="4Fe4S_Fe-S-bd"/>
</dbReference>
<dbReference type="RefSeq" id="WP_007938103.1">
    <property type="nucleotide sequence ID" value="NZ_AKVJ01000076.1"/>
</dbReference>